<dbReference type="AlphaFoldDB" id="A0A9D4M0H8"/>
<dbReference type="Gene3D" id="3.90.230.10">
    <property type="entry name" value="Creatinase/methionine aminopeptidase superfamily"/>
    <property type="match status" value="1"/>
</dbReference>
<name>A0A9D4M0H8_DREPO</name>
<keyword evidence="2" id="KW-1185">Reference proteome</keyword>
<evidence type="ECO:0000313" key="2">
    <source>
        <dbReference type="Proteomes" id="UP000828390"/>
    </source>
</evidence>
<reference evidence="1" key="1">
    <citation type="journal article" date="2019" name="bioRxiv">
        <title>The Genome of the Zebra Mussel, Dreissena polymorpha: A Resource for Invasive Species Research.</title>
        <authorList>
            <person name="McCartney M.A."/>
            <person name="Auch B."/>
            <person name="Kono T."/>
            <person name="Mallez S."/>
            <person name="Zhang Y."/>
            <person name="Obille A."/>
            <person name="Becker A."/>
            <person name="Abrahante J.E."/>
            <person name="Garbe J."/>
            <person name="Badalamenti J.P."/>
            <person name="Herman A."/>
            <person name="Mangelson H."/>
            <person name="Liachko I."/>
            <person name="Sullivan S."/>
            <person name="Sone E.D."/>
            <person name="Koren S."/>
            <person name="Silverstein K.A.T."/>
            <person name="Beckman K.B."/>
            <person name="Gohl D.M."/>
        </authorList>
    </citation>
    <scope>NUCLEOTIDE SEQUENCE</scope>
    <source>
        <strain evidence="1">Duluth1</strain>
        <tissue evidence="1">Whole animal</tissue>
    </source>
</reference>
<dbReference type="Proteomes" id="UP000828390">
    <property type="component" value="Unassembled WGS sequence"/>
</dbReference>
<dbReference type="InterPro" id="IPR036005">
    <property type="entry name" value="Creatinase/aminopeptidase-like"/>
</dbReference>
<organism evidence="1 2">
    <name type="scientific">Dreissena polymorpha</name>
    <name type="common">Zebra mussel</name>
    <name type="synonym">Mytilus polymorpha</name>
    <dbReference type="NCBI Taxonomy" id="45954"/>
    <lineage>
        <taxon>Eukaryota</taxon>
        <taxon>Metazoa</taxon>
        <taxon>Spiralia</taxon>
        <taxon>Lophotrochozoa</taxon>
        <taxon>Mollusca</taxon>
        <taxon>Bivalvia</taxon>
        <taxon>Autobranchia</taxon>
        <taxon>Heteroconchia</taxon>
        <taxon>Euheterodonta</taxon>
        <taxon>Imparidentia</taxon>
        <taxon>Neoheterodontei</taxon>
        <taxon>Myida</taxon>
        <taxon>Dreissenoidea</taxon>
        <taxon>Dreissenidae</taxon>
        <taxon>Dreissena</taxon>
    </lineage>
</organism>
<reference evidence="1" key="2">
    <citation type="submission" date="2020-11" db="EMBL/GenBank/DDBJ databases">
        <authorList>
            <person name="McCartney M.A."/>
            <person name="Auch B."/>
            <person name="Kono T."/>
            <person name="Mallez S."/>
            <person name="Becker A."/>
            <person name="Gohl D.M."/>
            <person name="Silverstein K.A.T."/>
            <person name="Koren S."/>
            <person name="Bechman K.B."/>
            <person name="Herman A."/>
            <person name="Abrahante J.E."/>
            <person name="Garbe J."/>
        </authorList>
    </citation>
    <scope>NUCLEOTIDE SEQUENCE</scope>
    <source>
        <strain evidence="1">Duluth1</strain>
        <tissue evidence="1">Whole animal</tissue>
    </source>
</reference>
<evidence type="ECO:0000313" key="1">
    <source>
        <dbReference type="EMBL" id="KAH3868582.1"/>
    </source>
</evidence>
<proteinExistence type="predicted"/>
<comment type="caution">
    <text evidence="1">The sequence shown here is derived from an EMBL/GenBank/DDBJ whole genome shotgun (WGS) entry which is preliminary data.</text>
</comment>
<gene>
    <name evidence="1" type="ORF">DPMN_031732</name>
</gene>
<accession>A0A9D4M0H8</accession>
<protein>
    <submittedName>
        <fullName evidence="1">Uncharacterized protein</fullName>
    </submittedName>
</protein>
<sequence>MRCVGVNITGELVAQFKYTVILMPNGPLKITGLPFEAELYKSEHSVEDEDLKVLEASLHKYGAVSI</sequence>
<dbReference type="EMBL" id="JAIWYP010000002">
    <property type="protein sequence ID" value="KAH3868582.1"/>
    <property type="molecule type" value="Genomic_DNA"/>
</dbReference>